<accession>A0A2S6HVA6</accession>
<dbReference type="Gene3D" id="3.40.630.30">
    <property type="match status" value="1"/>
</dbReference>
<gene>
    <name evidence="4" type="ORF">BXY41_10334</name>
</gene>
<reference evidence="4 5" key="1">
    <citation type="submission" date="2018-02" db="EMBL/GenBank/DDBJ databases">
        <title>Genomic Encyclopedia of Archaeal and Bacterial Type Strains, Phase II (KMG-II): from individual species to whole genera.</title>
        <authorList>
            <person name="Goeker M."/>
        </authorList>
    </citation>
    <scope>NUCLEOTIDE SEQUENCE [LARGE SCALE GENOMIC DNA]</scope>
    <source>
        <strain evidence="4 5">DSM 3808</strain>
    </source>
</reference>
<sequence>MNYRKGNLDDCIAIHSLICEMENRELSYDRFYTIYQDQLSDCHYYCLVCEQERAVIGVLNLRFEAQLHHTENIAEILEFAVADTYRNKGIGKEMFSQSCQIAKINGCSQIEVACNQLRENTHHFYMREGMNNFHFKFSKRLCEDSAQQNSIGT</sequence>
<dbReference type="SUPFAM" id="SSF55729">
    <property type="entry name" value="Acyl-CoA N-acyltransferases (Nat)"/>
    <property type="match status" value="1"/>
</dbReference>
<dbReference type="PANTHER" id="PTHR10545">
    <property type="entry name" value="DIAMINE N-ACETYLTRANSFERASE"/>
    <property type="match status" value="1"/>
</dbReference>
<dbReference type="AlphaFoldDB" id="A0A2S6HVA6"/>
<keyword evidence="2" id="KW-0012">Acyltransferase</keyword>
<organism evidence="4 5">
    <name type="scientific">Lacrimispora xylanisolvens</name>
    <dbReference type="NCBI Taxonomy" id="384636"/>
    <lineage>
        <taxon>Bacteria</taxon>
        <taxon>Bacillati</taxon>
        <taxon>Bacillota</taxon>
        <taxon>Clostridia</taxon>
        <taxon>Lachnospirales</taxon>
        <taxon>Lachnospiraceae</taxon>
        <taxon>Lacrimispora</taxon>
    </lineage>
</organism>
<evidence type="ECO:0000256" key="1">
    <source>
        <dbReference type="ARBA" id="ARBA00022679"/>
    </source>
</evidence>
<feature type="domain" description="N-acetyltransferase" evidence="3">
    <location>
        <begin position="1"/>
        <end position="153"/>
    </location>
</feature>
<evidence type="ECO:0000313" key="4">
    <source>
        <dbReference type="EMBL" id="PPK81827.1"/>
    </source>
</evidence>
<dbReference type="PANTHER" id="PTHR10545:SF29">
    <property type="entry name" value="GH14572P-RELATED"/>
    <property type="match status" value="1"/>
</dbReference>
<keyword evidence="1" id="KW-0808">Transferase</keyword>
<evidence type="ECO:0000313" key="5">
    <source>
        <dbReference type="Proteomes" id="UP000237749"/>
    </source>
</evidence>
<dbReference type="EMBL" id="PTJA01000003">
    <property type="protein sequence ID" value="PPK81827.1"/>
    <property type="molecule type" value="Genomic_DNA"/>
</dbReference>
<dbReference type="GO" id="GO:0008080">
    <property type="term" value="F:N-acetyltransferase activity"/>
    <property type="evidence" value="ECO:0007669"/>
    <property type="project" value="TreeGrafter"/>
</dbReference>
<dbReference type="Pfam" id="PF00583">
    <property type="entry name" value="Acetyltransf_1"/>
    <property type="match status" value="1"/>
</dbReference>
<dbReference type="InterPro" id="IPR000182">
    <property type="entry name" value="GNAT_dom"/>
</dbReference>
<dbReference type="PROSITE" id="PS51186">
    <property type="entry name" value="GNAT"/>
    <property type="match status" value="1"/>
</dbReference>
<evidence type="ECO:0000259" key="3">
    <source>
        <dbReference type="PROSITE" id="PS51186"/>
    </source>
</evidence>
<keyword evidence="5" id="KW-1185">Reference proteome</keyword>
<proteinExistence type="predicted"/>
<name>A0A2S6HVA6_9FIRM</name>
<dbReference type="InterPro" id="IPR051016">
    <property type="entry name" value="Diverse_Substrate_AcTransf"/>
</dbReference>
<dbReference type="Proteomes" id="UP000237749">
    <property type="component" value="Unassembled WGS sequence"/>
</dbReference>
<dbReference type="InterPro" id="IPR016181">
    <property type="entry name" value="Acyl_CoA_acyltransferase"/>
</dbReference>
<protein>
    <submittedName>
        <fullName evidence="4">PhnO protein</fullName>
    </submittedName>
</protein>
<dbReference type="RefSeq" id="WP_104435746.1">
    <property type="nucleotide sequence ID" value="NZ_PTJA01000003.1"/>
</dbReference>
<dbReference type="OrthoDB" id="9792929at2"/>
<dbReference type="CDD" id="cd04301">
    <property type="entry name" value="NAT_SF"/>
    <property type="match status" value="1"/>
</dbReference>
<evidence type="ECO:0000256" key="2">
    <source>
        <dbReference type="ARBA" id="ARBA00023315"/>
    </source>
</evidence>
<comment type="caution">
    <text evidence="4">The sequence shown here is derived from an EMBL/GenBank/DDBJ whole genome shotgun (WGS) entry which is preliminary data.</text>
</comment>